<evidence type="ECO:0000256" key="3">
    <source>
        <dbReference type="ARBA" id="ARBA00022630"/>
    </source>
</evidence>
<dbReference type="OrthoDB" id="2015447at2759"/>
<feature type="domain" description="FAD dependent oxidoreductase" evidence="6">
    <location>
        <begin position="8"/>
        <end position="294"/>
    </location>
</feature>
<comment type="similarity">
    <text evidence="2">Belongs to the DAMOX/DASOX family.</text>
</comment>
<dbReference type="GO" id="GO:0071949">
    <property type="term" value="F:FAD binding"/>
    <property type="evidence" value="ECO:0007669"/>
    <property type="project" value="InterPro"/>
</dbReference>
<evidence type="ECO:0000259" key="6">
    <source>
        <dbReference type="Pfam" id="PF01266"/>
    </source>
</evidence>
<dbReference type="PANTHER" id="PTHR11530">
    <property type="entry name" value="D-AMINO ACID OXIDASE"/>
    <property type="match status" value="1"/>
</dbReference>
<keyword evidence="5" id="KW-0560">Oxidoreductase</keyword>
<dbReference type="Proteomes" id="UP000799767">
    <property type="component" value="Unassembled WGS sequence"/>
</dbReference>
<organism evidence="7 8">
    <name type="scientific">Neohortaea acidophila</name>
    <dbReference type="NCBI Taxonomy" id="245834"/>
    <lineage>
        <taxon>Eukaryota</taxon>
        <taxon>Fungi</taxon>
        <taxon>Dikarya</taxon>
        <taxon>Ascomycota</taxon>
        <taxon>Pezizomycotina</taxon>
        <taxon>Dothideomycetes</taxon>
        <taxon>Dothideomycetidae</taxon>
        <taxon>Mycosphaerellales</taxon>
        <taxon>Teratosphaeriaceae</taxon>
        <taxon>Neohortaea</taxon>
    </lineage>
</organism>
<evidence type="ECO:0000256" key="5">
    <source>
        <dbReference type="ARBA" id="ARBA00023002"/>
    </source>
</evidence>
<comment type="cofactor">
    <cofactor evidence="1">
        <name>FAD</name>
        <dbReference type="ChEBI" id="CHEBI:57692"/>
    </cofactor>
</comment>
<gene>
    <name evidence="7" type="ORF">BDY17DRAFT_185297</name>
</gene>
<evidence type="ECO:0000256" key="4">
    <source>
        <dbReference type="ARBA" id="ARBA00022827"/>
    </source>
</evidence>
<keyword evidence="3" id="KW-0285">Flavoprotein</keyword>
<evidence type="ECO:0000313" key="7">
    <source>
        <dbReference type="EMBL" id="KAF2481244.1"/>
    </source>
</evidence>
<evidence type="ECO:0000256" key="2">
    <source>
        <dbReference type="ARBA" id="ARBA00006730"/>
    </source>
</evidence>
<dbReference type="EMBL" id="MU001638">
    <property type="protein sequence ID" value="KAF2481244.1"/>
    <property type="molecule type" value="Genomic_DNA"/>
</dbReference>
<dbReference type="AlphaFoldDB" id="A0A6A6PNN7"/>
<dbReference type="Pfam" id="PF01266">
    <property type="entry name" value="DAO"/>
    <property type="match status" value="1"/>
</dbReference>
<dbReference type="PANTHER" id="PTHR11530:SF11">
    <property type="entry name" value="D-ASPARTATE OXIDASE"/>
    <property type="match status" value="1"/>
</dbReference>
<dbReference type="GO" id="GO:0005737">
    <property type="term" value="C:cytoplasm"/>
    <property type="evidence" value="ECO:0007669"/>
    <property type="project" value="TreeGrafter"/>
</dbReference>
<reference evidence="7" key="1">
    <citation type="journal article" date="2020" name="Stud. Mycol.">
        <title>101 Dothideomycetes genomes: a test case for predicting lifestyles and emergence of pathogens.</title>
        <authorList>
            <person name="Haridas S."/>
            <person name="Albert R."/>
            <person name="Binder M."/>
            <person name="Bloem J."/>
            <person name="Labutti K."/>
            <person name="Salamov A."/>
            <person name="Andreopoulos B."/>
            <person name="Baker S."/>
            <person name="Barry K."/>
            <person name="Bills G."/>
            <person name="Bluhm B."/>
            <person name="Cannon C."/>
            <person name="Castanera R."/>
            <person name="Culley D."/>
            <person name="Daum C."/>
            <person name="Ezra D."/>
            <person name="Gonzalez J."/>
            <person name="Henrissat B."/>
            <person name="Kuo A."/>
            <person name="Liang C."/>
            <person name="Lipzen A."/>
            <person name="Lutzoni F."/>
            <person name="Magnuson J."/>
            <person name="Mondo S."/>
            <person name="Nolan M."/>
            <person name="Ohm R."/>
            <person name="Pangilinan J."/>
            <person name="Park H.-J."/>
            <person name="Ramirez L."/>
            <person name="Alfaro M."/>
            <person name="Sun H."/>
            <person name="Tritt A."/>
            <person name="Yoshinaga Y."/>
            <person name="Zwiers L.-H."/>
            <person name="Turgeon B."/>
            <person name="Goodwin S."/>
            <person name="Spatafora J."/>
            <person name="Crous P."/>
            <person name="Grigoriev I."/>
        </authorList>
    </citation>
    <scope>NUCLEOTIDE SEQUENCE</scope>
    <source>
        <strain evidence="7">CBS 113389</strain>
    </source>
</reference>
<dbReference type="PROSITE" id="PS00677">
    <property type="entry name" value="DAO"/>
    <property type="match status" value="1"/>
</dbReference>
<sequence>MLCDWEVQTYEYWVQLLEREAHNASAPKSGLKMQDSYHFYDARPTQALWWSPFVQSFRQLPPMQEPLFSLNQTAATRGLTKALWGVGLRAPSINVPKYLLYLQDRARGLGVEILKADLPVDGGLEKALAAAEQVMTAKGRGGVDCFVNATGLGARKVCGDEAMHPIRGQTVLVKGEAIATRTRTGANYSYCIPRPGSGTTILGGVKEKGNWNGEIDDQTTRQILEENRNLAPELLTGADGGFEVISVQCGFRPGREGGPRLERESVGARRVVHAYGHGGAGYQQSVGSARLVVRLVTESTGGSHVFSRL</sequence>
<evidence type="ECO:0000313" key="8">
    <source>
        <dbReference type="Proteomes" id="UP000799767"/>
    </source>
</evidence>
<keyword evidence="4" id="KW-0274">FAD</keyword>
<dbReference type="Gene3D" id="3.40.50.720">
    <property type="entry name" value="NAD(P)-binding Rossmann-like Domain"/>
    <property type="match status" value="1"/>
</dbReference>
<dbReference type="InterPro" id="IPR006181">
    <property type="entry name" value="D-amino_acid_oxidase_CS"/>
</dbReference>
<keyword evidence="8" id="KW-1185">Reference proteome</keyword>
<name>A0A6A6PNN7_9PEZI</name>
<dbReference type="RefSeq" id="XP_033587814.1">
    <property type="nucleotide sequence ID" value="XM_033729955.1"/>
</dbReference>
<dbReference type="InterPro" id="IPR006076">
    <property type="entry name" value="FAD-dep_OxRdtase"/>
</dbReference>
<dbReference type="SUPFAM" id="SSF54373">
    <property type="entry name" value="FAD-linked reductases, C-terminal domain"/>
    <property type="match status" value="1"/>
</dbReference>
<dbReference type="GO" id="GO:0019478">
    <property type="term" value="P:D-amino acid catabolic process"/>
    <property type="evidence" value="ECO:0007669"/>
    <property type="project" value="TreeGrafter"/>
</dbReference>
<dbReference type="Gene3D" id="3.30.9.10">
    <property type="entry name" value="D-Amino Acid Oxidase, subunit A, domain 2"/>
    <property type="match status" value="1"/>
</dbReference>
<dbReference type="GO" id="GO:0003884">
    <property type="term" value="F:D-amino-acid oxidase activity"/>
    <property type="evidence" value="ECO:0007669"/>
    <property type="project" value="InterPro"/>
</dbReference>
<evidence type="ECO:0000256" key="1">
    <source>
        <dbReference type="ARBA" id="ARBA00001974"/>
    </source>
</evidence>
<accession>A0A6A6PNN7</accession>
<dbReference type="GeneID" id="54470957"/>
<dbReference type="InterPro" id="IPR023209">
    <property type="entry name" value="DAO"/>
</dbReference>
<protein>
    <submittedName>
        <fullName evidence="7">FAD dependent oxidoreductase-domain-containing protein</fullName>
    </submittedName>
</protein>
<dbReference type="SUPFAM" id="SSF51971">
    <property type="entry name" value="Nucleotide-binding domain"/>
    <property type="match status" value="1"/>
</dbReference>
<proteinExistence type="inferred from homology"/>